<dbReference type="AlphaFoldDB" id="R6IK88"/>
<dbReference type="HOGENOM" id="CLU_009583_2_4_9"/>
<dbReference type="InterPro" id="IPR050194">
    <property type="entry name" value="Glycosyltransferase_grp1"/>
</dbReference>
<dbReference type="PANTHER" id="PTHR45947:SF3">
    <property type="entry name" value="SULFOQUINOVOSYL TRANSFERASE SQD2"/>
    <property type="match status" value="1"/>
</dbReference>
<dbReference type="GO" id="GO:0016757">
    <property type="term" value="F:glycosyltransferase activity"/>
    <property type="evidence" value="ECO:0007669"/>
    <property type="project" value="InterPro"/>
</dbReference>
<dbReference type="InterPro" id="IPR001296">
    <property type="entry name" value="Glyco_trans_1"/>
</dbReference>
<feature type="domain" description="Glycosyl transferase family 1" evidence="1">
    <location>
        <begin position="198"/>
        <end position="337"/>
    </location>
</feature>
<dbReference type="eggNOG" id="COG0438">
    <property type="taxonomic scope" value="Bacteria"/>
</dbReference>
<comment type="caution">
    <text evidence="3">The sequence shown here is derived from an EMBL/GenBank/DDBJ whole genome shotgun (WGS) entry which is preliminary data.</text>
</comment>
<name>R6IK88_9FIRM</name>
<dbReference type="STRING" id="1262914.BN533_00911"/>
<dbReference type="Pfam" id="PF13439">
    <property type="entry name" value="Glyco_transf_4"/>
    <property type="match status" value="1"/>
</dbReference>
<feature type="domain" description="Glycosyltransferase subfamily 4-like N-terminal" evidence="2">
    <location>
        <begin position="54"/>
        <end position="180"/>
    </location>
</feature>
<dbReference type="EMBL" id="CBDS010000056">
    <property type="protein sequence ID" value="CDB45786.1"/>
    <property type="molecule type" value="Genomic_DNA"/>
</dbReference>
<dbReference type="Pfam" id="PF00534">
    <property type="entry name" value="Glycos_transf_1"/>
    <property type="match status" value="1"/>
</dbReference>
<evidence type="ECO:0000313" key="3">
    <source>
        <dbReference type="EMBL" id="CDB45786.1"/>
    </source>
</evidence>
<reference evidence="3" key="1">
    <citation type="submission" date="2012-11" db="EMBL/GenBank/DDBJ databases">
        <title>Dependencies among metagenomic species, viruses, plasmids and units of genetic variation.</title>
        <authorList>
            <person name="Nielsen H.B."/>
            <person name="Almeida M."/>
            <person name="Juncker A.S."/>
            <person name="Rasmussen S."/>
            <person name="Li J."/>
            <person name="Sunagawa S."/>
            <person name="Plichta D."/>
            <person name="Gautier L."/>
            <person name="Le Chatelier E."/>
            <person name="Peletier E."/>
            <person name="Bonde I."/>
            <person name="Nielsen T."/>
            <person name="Manichanh C."/>
            <person name="Arumugam M."/>
            <person name="Batto J."/>
            <person name="Santos M.B.Q.D."/>
            <person name="Blom N."/>
            <person name="Borruel N."/>
            <person name="Burgdorf K.S."/>
            <person name="Boumezbeur F."/>
            <person name="Casellas F."/>
            <person name="Dore J."/>
            <person name="Guarner F."/>
            <person name="Hansen T."/>
            <person name="Hildebrand F."/>
            <person name="Kaas R.S."/>
            <person name="Kennedy S."/>
            <person name="Kristiansen K."/>
            <person name="Kultima J.R."/>
            <person name="Leonard P."/>
            <person name="Levenez F."/>
            <person name="Lund O."/>
            <person name="Moumen B."/>
            <person name="Le Paslier D."/>
            <person name="Pons N."/>
            <person name="Pedersen O."/>
            <person name="Prifti E."/>
            <person name="Qin J."/>
            <person name="Raes J."/>
            <person name="Tap J."/>
            <person name="Tims S."/>
            <person name="Ussery D.W."/>
            <person name="Yamada T."/>
            <person name="MetaHit consortium"/>
            <person name="Renault P."/>
            <person name="Sicheritz-Ponten T."/>
            <person name="Bork P."/>
            <person name="Wang J."/>
            <person name="Brunak S."/>
            <person name="Ehrlich S.D."/>
        </authorList>
    </citation>
    <scope>NUCLEOTIDE SEQUENCE [LARGE SCALE GENOMIC DNA]</scope>
</reference>
<proteinExistence type="predicted"/>
<gene>
    <name evidence="3" type="ORF">BN533_00911</name>
</gene>
<dbReference type="RefSeq" id="WP_021717813.1">
    <property type="nucleotide sequence ID" value="NZ_DBFMVR010000036.1"/>
</dbReference>
<dbReference type="Gene3D" id="3.40.50.2000">
    <property type="entry name" value="Glycogen Phosphorylase B"/>
    <property type="match status" value="2"/>
</dbReference>
<evidence type="ECO:0000259" key="2">
    <source>
        <dbReference type="Pfam" id="PF13439"/>
    </source>
</evidence>
<organism evidence="3">
    <name type="scientific">Phascolarctobacterium faecium</name>
    <dbReference type="NCBI Taxonomy" id="33025"/>
    <lineage>
        <taxon>Bacteria</taxon>
        <taxon>Bacillati</taxon>
        <taxon>Bacillota</taxon>
        <taxon>Negativicutes</taxon>
        <taxon>Acidaminococcales</taxon>
        <taxon>Acidaminococcaceae</taxon>
        <taxon>Phascolarctobacterium</taxon>
    </lineage>
</organism>
<evidence type="ECO:0008006" key="4">
    <source>
        <dbReference type="Google" id="ProtNLM"/>
    </source>
</evidence>
<dbReference type="CDD" id="cd03801">
    <property type="entry name" value="GT4_PimA-like"/>
    <property type="match status" value="1"/>
</dbReference>
<protein>
    <recommendedName>
        <fullName evidence="4">Glycosyltransferase</fullName>
    </recommendedName>
</protein>
<dbReference type="SUPFAM" id="SSF53756">
    <property type="entry name" value="UDP-Glycosyltransferase/glycogen phosphorylase"/>
    <property type="match status" value="1"/>
</dbReference>
<sequence>MKILHINSYYAKSYFYKNLFEEQLQKSLEIKVYIPVSNEFLNNNFNYGEYAKLSYCYKDWERLIFPFKHNKILKDINKKFDCSNFDVYHAHSWFSNGYIAYKLNEKYKIPYIVAIRNTDINIFYKYMICLRNLGHKILNNASKVIFISPAYQKRVLNDLLPQNIAEIIYDKCMIIPNGVDRFWIDNQYSKNNLPLYSNIKILYVGNIDKNKNLLTTCKAIELLLKDGVKVEYTIVGRVQNSKIYQKILSKKYVTYLGEKNKLELLNIYRENNIFIMPSRTETFGLVYVEAISQGLPVIYSKGEGFDGWFSDGEVGYGIHCQDYIGLYEQIKNIMLHNIKITPNSIKQFSWEVINEKYMSIYNEILLGVYDENNSTQNFGK</sequence>
<dbReference type="PANTHER" id="PTHR45947">
    <property type="entry name" value="SULFOQUINOVOSYL TRANSFERASE SQD2"/>
    <property type="match status" value="1"/>
</dbReference>
<evidence type="ECO:0000259" key="1">
    <source>
        <dbReference type="Pfam" id="PF00534"/>
    </source>
</evidence>
<dbReference type="InterPro" id="IPR028098">
    <property type="entry name" value="Glyco_trans_4-like_N"/>
</dbReference>
<accession>R6IK88</accession>